<organism evidence="6 7">
    <name type="scientific">Roseateles depolymerans</name>
    <dbReference type="NCBI Taxonomy" id="76731"/>
    <lineage>
        <taxon>Bacteria</taxon>
        <taxon>Pseudomonadati</taxon>
        <taxon>Pseudomonadota</taxon>
        <taxon>Betaproteobacteria</taxon>
        <taxon>Burkholderiales</taxon>
        <taxon>Sphaerotilaceae</taxon>
        <taxon>Roseateles</taxon>
    </lineage>
</organism>
<accession>A0A2W5FQ49</accession>
<dbReference type="InterPro" id="IPR020449">
    <property type="entry name" value="Tscrpt_reg_AraC-type_HTH"/>
</dbReference>
<dbReference type="InterPro" id="IPR018060">
    <property type="entry name" value="HTH_AraC"/>
</dbReference>
<dbReference type="PRINTS" id="PR00032">
    <property type="entry name" value="HTHARAC"/>
</dbReference>
<name>A0A2W5FQ49_9BURK</name>
<feature type="transmembrane region" description="Helical" evidence="4">
    <location>
        <begin position="184"/>
        <end position="204"/>
    </location>
</feature>
<feature type="transmembrane region" description="Helical" evidence="4">
    <location>
        <begin position="157"/>
        <end position="178"/>
    </location>
</feature>
<dbReference type="InterPro" id="IPR018062">
    <property type="entry name" value="HTH_AraC-typ_CS"/>
</dbReference>
<dbReference type="AlphaFoldDB" id="A0A2W5FQ49"/>
<protein>
    <submittedName>
        <fullName evidence="6">AraC family transcriptional regulator</fullName>
    </submittedName>
</protein>
<dbReference type="SMART" id="SM00342">
    <property type="entry name" value="HTH_ARAC"/>
    <property type="match status" value="1"/>
</dbReference>
<keyword evidence="4" id="KW-1133">Transmembrane helix</keyword>
<feature type="domain" description="HTH araC/xylS-type" evidence="5">
    <location>
        <begin position="242"/>
        <end position="351"/>
    </location>
</feature>
<keyword evidence="4" id="KW-0812">Transmembrane</keyword>
<keyword evidence="4" id="KW-0472">Membrane</keyword>
<feature type="transmembrane region" description="Helical" evidence="4">
    <location>
        <begin position="125"/>
        <end position="145"/>
    </location>
</feature>
<feature type="transmembrane region" description="Helical" evidence="4">
    <location>
        <begin position="6"/>
        <end position="24"/>
    </location>
</feature>
<evidence type="ECO:0000256" key="1">
    <source>
        <dbReference type="ARBA" id="ARBA00023015"/>
    </source>
</evidence>
<evidence type="ECO:0000256" key="2">
    <source>
        <dbReference type="ARBA" id="ARBA00023125"/>
    </source>
</evidence>
<evidence type="ECO:0000256" key="4">
    <source>
        <dbReference type="SAM" id="Phobius"/>
    </source>
</evidence>
<dbReference type="SUPFAM" id="SSF46689">
    <property type="entry name" value="Homeodomain-like"/>
    <property type="match status" value="1"/>
</dbReference>
<evidence type="ECO:0000256" key="3">
    <source>
        <dbReference type="ARBA" id="ARBA00023163"/>
    </source>
</evidence>
<keyword evidence="1" id="KW-0805">Transcription regulation</keyword>
<feature type="transmembrane region" description="Helical" evidence="4">
    <location>
        <begin position="100"/>
        <end position="119"/>
    </location>
</feature>
<dbReference type="PROSITE" id="PS00041">
    <property type="entry name" value="HTH_ARAC_FAMILY_1"/>
    <property type="match status" value="1"/>
</dbReference>
<keyword evidence="2" id="KW-0238">DNA-binding</keyword>
<evidence type="ECO:0000313" key="6">
    <source>
        <dbReference type="EMBL" id="PZP35136.1"/>
    </source>
</evidence>
<keyword evidence="3" id="KW-0804">Transcription</keyword>
<evidence type="ECO:0000259" key="5">
    <source>
        <dbReference type="PROSITE" id="PS01124"/>
    </source>
</evidence>
<dbReference type="Gene3D" id="1.10.10.60">
    <property type="entry name" value="Homeodomain-like"/>
    <property type="match status" value="1"/>
</dbReference>
<dbReference type="GO" id="GO:0043565">
    <property type="term" value="F:sequence-specific DNA binding"/>
    <property type="evidence" value="ECO:0007669"/>
    <property type="project" value="InterPro"/>
</dbReference>
<evidence type="ECO:0000313" key="7">
    <source>
        <dbReference type="Proteomes" id="UP000249633"/>
    </source>
</evidence>
<feature type="transmembrane region" description="Helical" evidence="4">
    <location>
        <begin position="36"/>
        <end position="57"/>
    </location>
</feature>
<dbReference type="Proteomes" id="UP000249633">
    <property type="component" value="Unassembled WGS sequence"/>
</dbReference>
<dbReference type="PANTHER" id="PTHR43280">
    <property type="entry name" value="ARAC-FAMILY TRANSCRIPTIONAL REGULATOR"/>
    <property type="match status" value="1"/>
</dbReference>
<dbReference type="GO" id="GO:0003700">
    <property type="term" value="F:DNA-binding transcription factor activity"/>
    <property type="evidence" value="ECO:0007669"/>
    <property type="project" value="InterPro"/>
</dbReference>
<comment type="caution">
    <text evidence="6">The sequence shown here is derived from an EMBL/GenBank/DDBJ whole genome shotgun (WGS) entry which is preliminary data.</text>
</comment>
<gene>
    <name evidence="6" type="ORF">DI603_04460</name>
</gene>
<dbReference type="InterPro" id="IPR009057">
    <property type="entry name" value="Homeodomain-like_sf"/>
</dbReference>
<dbReference type="PANTHER" id="PTHR43280:SF29">
    <property type="entry name" value="ARAC-FAMILY TRANSCRIPTIONAL REGULATOR"/>
    <property type="match status" value="1"/>
</dbReference>
<feature type="transmembrane region" description="Helical" evidence="4">
    <location>
        <begin position="69"/>
        <end position="88"/>
    </location>
</feature>
<dbReference type="EMBL" id="QFOD01000003">
    <property type="protein sequence ID" value="PZP35136.1"/>
    <property type="molecule type" value="Genomic_DNA"/>
</dbReference>
<sequence length="356" mass="38347">MALIDAGLRGALIALLLLLAAVLAPHGRHPRHATLVLVALALLVSLAVQALSASPWAEYELSCEAQAPGIGISLAISVLFWLFAHAVFDDDFRLRAWHGLLWAAAVLLGSTVCLWRQHWALPGFAVMRALPVVFSLLALVAVARPWRADLVERRRRWRAVVVAGGALYAVVMVGLRLGSDDGRLGSAAALSDVLMMLGLVAWVASRLLVPRTEAFWEAQRPAVVAAPAPADLPASAADPQDDALARALAHHMGQERGYALEGLSLAGLAARLGAPEYRLRRVINQRLGHRNFNAFVNGLRLVEAKRRLADPAERQLPVLSIALDVGFASIGPFNRAFKAETGLTPTEFRQQTLAES</sequence>
<dbReference type="PROSITE" id="PS01124">
    <property type="entry name" value="HTH_ARAC_FAMILY_2"/>
    <property type="match status" value="1"/>
</dbReference>
<reference evidence="6 7" key="1">
    <citation type="submission" date="2017-08" db="EMBL/GenBank/DDBJ databases">
        <title>Infants hospitalized years apart are colonized by the same room-sourced microbial strains.</title>
        <authorList>
            <person name="Brooks B."/>
            <person name="Olm M.R."/>
            <person name="Firek B.A."/>
            <person name="Baker R."/>
            <person name="Thomas B.C."/>
            <person name="Morowitz M.J."/>
            <person name="Banfield J.F."/>
        </authorList>
    </citation>
    <scope>NUCLEOTIDE SEQUENCE [LARGE SCALE GENOMIC DNA]</scope>
    <source>
        <strain evidence="6">S2_012_000_R2_81</strain>
    </source>
</reference>
<proteinExistence type="predicted"/>
<dbReference type="Pfam" id="PF12833">
    <property type="entry name" value="HTH_18"/>
    <property type="match status" value="1"/>
</dbReference>